<dbReference type="EMBL" id="RHHQ01000008">
    <property type="protein sequence ID" value="RNB89466.1"/>
    <property type="molecule type" value="Genomic_DNA"/>
</dbReference>
<name>A0A3M8DN11_9BACL</name>
<gene>
    <name evidence="1" type="ORF">EDM56_09705</name>
</gene>
<sequence length="251" mass="26820">MDNDPFGKVGLRMKDTSLPIPFGSMSSAADVPTRGTVSVNGEGVVNAQPDMALVTLGAITENKDLTAAQQANSAAMTSVINGLLQMGIPNENIKTVQYTIDPVYDYQDGKQLLRGYRVTHLLQVTIPQISLVGQIVDQAVKNGANSVSNIQFTLAHPEARYNDALSLAIRNAQQKAYTISQTIGAPINLLPQKIRETSQGTPVPLEPVAYAKVAAATPIEAGQLQVKATINAQFSIEPTSESHVFSKSITY</sequence>
<dbReference type="InterPro" id="IPR052022">
    <property type="entry name" value="26kDa_periplasmic_antigen"/>
</dbReference>
<dbReference type="Gene3D" id="3.30.70.2970">
    <property type="entry name" value="Protein of unknown function (DUF541), domain 2"/>
    <property type="match status" value="1"/>
</dbReference>
<organism evidence="1 2">
    <name type="scientific">Brevibacillus fluminis</name>
    <dbReference type="NCBI Taxonomy" id="511487"/>
    <lineage>
        <taxon>Bacteria</taxon>
        <taxon>Bacillati</taxon>
        <taxon>Bacillota</taxon>
        <taxon>Bacilli</taxon>
        <taxon>Bacillales</taxon>
        <taxon>Paenibacillaceae</taxon>
        <taxon>Brevibacillus</taxon>
    </lineage>
</organism>
<accession>A0A3M8DN11</accession>
<dbReference type="InterPro" id="IPR007497">
    <property type="entry name" value="SIMPL/DUF541"/>
</dbReference>
<comment type="caution">
    <text evidence="1">The sequence shown here is derived from an EMBL/GenBank/DDBJ whole genome shotgun (WGS) entry which is preliminary data.</text>
</comment>
<keyword evidence="2" id="KW-1185">Reference proteome</keyword>
<dbReference type="PANTHER" id="PTHR34387">
    <property type="entry name" value="SLR1258 PROTEIN"/>
    <property type="match status" value="1"/>
</dbReference>
<proteinExistence type="predicted"/>
<dbReference type="Gene3D" id="3.30.110.170">
    <property type="entry name" value="Protein of unknown function (DUF541), domain 1"/>
    <property type="match status" value="1"/>
</dbReference>
<reference evidence="1 2" key="1">
    <citation type="submission" date="2018-10" db="EMBL/GenBank/DDBJ databases">
        <title>Phylogenomics of Brevibacillus.</title>
        <authorList>
            <person name="Dunlap C."/>
        </authorList>
    </citation>
    <scope>NUCLEOTIDE SEQUENCE [LARGE SCALE GENOMIC DNA]</scope>
    <source>
        <strain evidence="1 2">JCM 15716</strain>
    </source>
</reference>
<dbReference type="OrthoDB" id="9785192at2"/>
<dbReference type="GO" id="GO:0006974">
    <property type="term" value="P:DNA damage response"/>
    <property type="evidence" value="ECO:0007669"/>
    <property type="project" value="TreeGrafter"/>
</dbReference>
<protein>
    <submittedName>
        <fullName evidence="1">DUF541 domain-containing protein</fullName>
    </submittedName>
</protein>
<dbReference type="PANTHER" id="PTHR34387:SF1">
    <property type="entry name" value="PERIPLASMIC IMMUNOGENIC PROTEIN"/>
    <property type="match status" value="1"/>
</dbReference>
<dbReference type="Pfam" id="PF04402">
    <property type="entry name" value="SIMPL"/>
    <property type="match status" value="1"/>
</dbReference>
<evidence type="ECO:0000313" key="1">
    <source>
        <dbReference type="EMBL" id="RNB89466.1"/>
    </source>
</evidence>
<dbReference type="Proteomes" id="UP000271031">
    <property type="component" value="Unassembled WGS sequence"/>
</dbReference>
<dbReference type="AlphaFoldDB" id="A0A3M8DN11"/>
<evidence type="ECO:0000313" key="2">
    <source>
        <dbReference type="Proteomes" id="UP000271031"/>
    </source>
</evidence>